<evidence type="ECO:0000256" key="8">
    <source>
        <dbReference type="ARBA" id="ARBA00022741"/>
    </source>
</evidence>
<gene>
    <name evidence="23" type="primary">YME1L1</name>
    <name evidence="23" type="synonym">LOC115170134</name>
</gene>
<proteinExistence type="inferred from homology"/>
<keyword evidence="11 20" id="KW-0067">ATP-binding</keyword>
<keyword evidence="8 20" id="KW-0547">Nucleotide-binding</keyword>
<dbReference type="InterPro" id="IPR027417">
    <property type="entry name" value="P-loop_NTPase"/>
</dbReference>
<evidence type="ECO:0000256" key="11">
    <source>
        <dbReference type="ARBA" id="ARBA00022840"/>
    </source>
</evidence>
<dbReference type="GO" id="GO:0034982">
    <property type="term" value="P:mitochondrial protein processing"/>
    <property type="evidence" value="ECO:0007669"/>
    <property type="project" value="UniProtKB-ARBA"/>
</dbReference>
<comment type="subunit">
    <text evidence="16">Homohexamer; may also form heterohexamers. Exists in several complexes of 600-1100 kDa. Interacts with AFG1L.</text>
</comment>
<dbReference type="Gene3D" id="3.40.50.300">
    <property type="entry name" value="P-loop containing nucleotide triphosphate hydrolases"/>
    <property type="match status" value="1"/>
</dbReference>
<organism evidence="23 24">
    <name type="scientific">Salmo trutta</name>
    <name type="common">Brown trout</name>
    <dbReference type="NCBI Taxonomy" id="8032"/>
    <lineage>
        <taxon>Eukaryota</taxon>
        <taxon>Metazoa</taxon>
        <taxon>Chordata</taxon>
        <taxon>Craniata</taxon>
        <taxon>Vertebrata</taxon>
        <taxon>Euteleostomi</taxon>
        <taxon>Actinopterygii</taxon>
        <taxon>Neopterygii</taxon>
        <taxon>Teleostei</taxon>
        <taxon>Protacanthopterygii</taxon>
        <taxon>Salmoniformes</taxon>
        <taxon>Salmonidae</taxon>
        <taxon>Salmoninae</taxon>
        <taxon>Salmo</taxon>
    </lineage>
</organism>
<keyword evidence="13" id="KW-0482">Metalloprotease</keyword>
<keyword evidence="24" id="KW-1185">Reference proteome</keyword>
<dbReference type="Gene3D" id="1.20.58.760">
    <property type="entry name" value="Peptidase M41"/>
    <property type="match status" value="1"/>
</dbReference>
<evidence type="ECO:0000256" key="15">
    <source>
        <dbReference type="ARBA" id="ARBA00023136"/>
    </source>
</evidence>
<evidence type="ECO:0000256" key="16">
    <source>
        <dbReference type="ARBA" id="ARBA00062117"/>
    </source>
</evidence>
<dbReference type="GO" id="GO:0005524">
    <property type="term" value="F:ATP binding"/>
    <property type="evidence" value="ECO:0007669"/>
    <property type="project" value="UniProtKB-KW"/>
</dbReference>
<keyword evidence="9" id="KW-0378">Hydrolase</keyword>
<keyword evidence="15" id="KW-0472">Membrane</keyword>
<feature type="domain" description="AAA+ ATPase" evidence="22">
    <location>
        <begin position="248"/>
        <end position="385"/>
    </location>
</feature>
<dbReference type="AlphaFoldDB" id="A0A673WVC1"/>
<evidence type="ECO:0000256" key="2">
    <source>
        <dbReference type="ARBA" id="ARBA00004325"/>
    </source>
</evidence>
<comment type="similarity">
    <text evidence="20">Belongs to the AAA ATPase family.</text>
</comment>
<evidence type="ECO:0000313" key="23">
    <source>
        <dbReference type="Ensembl" id="ENSSTUP00000015994.1"/>
    </source>
</evidence>
<evidence type="ECO:0000256" key="5">
    <source>
        <dbReference type="ARBA" id="ARBA00022670"/>
    </source>
</evidence>
<sequence>IPVDLFLVIIFLLFQKKSLYIPTWSLRDLGLSDLGMGQLDELVSAMLPRLSQQGALSSSSPSQQAWRTSHLSSHSFFHNKHGEVKDTSTVEVGSLYTLRLDSLNLVFQPLHKCIGLLTRDKGMEVETLDKLMKNKNIPDGQQDSFKTGFAEGFLKSQALTQRTQDSLRRTRLVLLVLLLLGLYGLSKTPFLSVRFRTTSGLDSAVDPVHMKNVTFEHVKGVEEAKNELQEVVEFLRSPEKFTVLGGKLPRGILLVGPPGTGKTLLARAVAGEANVPFYYASGSEFDEMFVGVGASRIRNLFKEAKANAPCVIFIDELDSVGGKRIESPMHPYSRQTINQLLAEMDGFKPNEGVIIIGATNFPEALDNALIRPGRFDMQVTVPKPDVKGRTEILNWYLRKIKAGIIARGTVGFSGADLENLVNQAALKAAVDGKDMVTLKELEFAKDKILMGPERRSVEIDKKNKEITAYHESGHAIVAYYTKDAMPINKATIMPRGPTLGHVSMLPADDRWSETRAQLLAQIDVSMGGRVAEEIIFGNEFITTGASSDFDAATRIAKMMVTRFGMCERLGVMTYTDQTKQSPETQAAIEHEVRKLLKDSYERARALLKSHAKEHQNLANALLQYETLDAREIKMVLEGKGLETR</sequence>
<dbReference type="GO" id="GO:0007005">
    <property type="term" value="P:mitochondrion organization"/>
    <property type="evidence" value="ECO:0007669"/>
    <property type="project" value="TreeGrafter"/>
</dbReference>
<keyword evidence="10" id="KW-0862">Zinc</keyword>
<protein>
    <recommendedName>
        <fullName evidence="17">ATP-dependent zinc metalloprotease YME1L1</fullName>
    </recommendedName>
    <alternativeName>
        <fullName evidence="18">ATP-dependent metalloprotease FtsH1</fullName>
    </alternativeName>
    <alternativeName>
        <fullName evidence="19">YME1-like protein 1</fullName>
    </alternativeName>
</protein>
<feature type="signal peptide" evidence="21">
    <location>
        <begin position="1"/>
        <end position="20"/>
    </location>
</feature>
<dbReference type="PANTHER" id="PTHR23076">
    <property type="entry name" value="METALLOPROTEASE M41 FTSH"/>
    <property type="match status" value="1"/>
</dbReference>
<keyword evidence="7" id="KW-0479">Metal-binding</keyword>
<dbReference type="SUPFAM" id="SSF52540">
    <property type="entry name" value="P-loop containing nucleoside triphosphate hydrolases"/>
    <property type="match status" value="1"/>
</dbReference>
<dbReference type="PANTHER" id="PTHR23076:SF97">
    <property type="entry name" value="ATP-DEPENDENT ZINC METALLOPROTEASE YME1L1"/>
    <property type="match status" value="1"/>
</dbReference>
<dbReference type="Ensembl" id="ENSSTUT00000016866.1">
    <property type="protein sequence ID" value="ENSSTUP00000015994.1"/>
    <property type="gene ID" value="ENSSTUG00000006237.1"/>
</dbReference>
<dbReference type="Pfam" id="PF17862">
    <property type="entry name" value="AAA_lid_3"/>
    <property type="match status" value="1"/>
</dbReference>
<dbReference type="InterPro" id="IPR003593">
    <property type="entry name" value="AAA+_ATPase"/>
</dbReference>
<dbReference type="Proteomes" id="UP000472277">
    <property type="component" value="Chromosome 31"/>
</dbReference>
<dbReference type="GO" id="GO:0016887">
    <property type="term" value="F:ATP hydrolysis activity"/>
    <property type="evidence" value="ECO:0007669"/>
    <property type="project" value="InterPro"/>
</dbReference>
<dbReference type="InterPro" id="IPR003960">
    <property type="entry name" value="ATPase_AAA_CS"/>
</dbReference>
<evidence type="ECO:0000256" key="21">
    <source>
        <dbReference type="SAM" id="SignalP"/>
    </source>
</evidence>
<evidence type="ECO:0000313" key="24">
    <source>
        <dbReference type="Proteomes" id="UP000472277"/>
    </source>
</evidence>
<dbReference type="CDD" id="cd19501">
    <property type="entry name" value="RecA-like_FtsH"/>
    <property type="match status" value="1"/>
</dbReference>
<comment type="subcellular location">
    <subcellularLocation>
        <location evidence="2">Mitochondrion membrane</location>
    </subcellularLocation>
</comment>
<dbReference type="InterPro" id="IPR000642">
    <property type="entry name" value="Peptidase_M41"/>
</dbReference>
<comment type="similarity">
    <text evidence="4">In the N-terminal section; belongs to the AAA ATPase family.</text>
</comment>
<comment type="similarity">
    <text evidence="3">In the C-terminal section; belongs to the peptidase M41 family.</text>
</comment>
<evidence type="ECO:0000256" key="14">
    <source>
        <dbReference type="ARBA" id="ARBA00023128"/>
    </source>
</evidence>
<dbReference type="InterPro" id="IPR005936">
    <property type="entry name" value="FtsH"/>
</dbReference>
<evidence type="ECO:0000256" key="10">
    <source>
        <dbReference type="ARBA" id="ARBA00022833"/>
    </source>
</evidence>
<dbReference type="Pfam" id="PF00004">
    <property type="entry name" value="AAA"/>
    <property type="match status" value="1"/>
</dbReference>
<dbReference type="GO" id="GO:0004222">
    <property type="term" value="F:metalloendopeptidase activity"/>
    <property type="evidence" value="ECO:0007669"/>
    <property type="project" value="InterPro"/>
</dbReference>
<dbReference type="InterPro" id="IPR037219">
    <property type="entry name" value="Peptidase_M41-like"/>
</dbReference>
<dbReference type="GO" id="GO:0004176">
    <property type="term" value="F:ATP-dependent peptidase activity"/>
    <property type="evidence" value="ECO:0007669"/>
    <property type="project" value="InterPro"/>
</dbReference>
<evidence type="ECO:0000256" key="12">
    <source>
        <dbReference type="ARBA" id="ARBA00022989"/>
    </source>
</evidence>
<evidence type="ECO:0000256" key="20">
    <source>
        <dbReference type="RuleBase" id="RU003651"/>
    </source>
</evidence>
<reference evidence="23" key="2">
    <citation type="submission" date="2025-09" db="UniProtKB">
        <authorList>
            <consortium name="Ensembl"/>
        </authorList>
    </citation>
    <scope>IDENTIFICATION</scope>
</reference>
<dbReference type="GeneTree" id="ENSGT00550000074836"/>
<dbReference type="GO" id="GO:0010636">
    <property type="term" value="P:positive regulation of mitochondrial fusion"/>
    <property type="evidence" value="ECO:0007669"/>
    <property type="project" value="UniProtKB-ARBA"/>
</dbReference>
<reference evidence="23" key="1">
    <citation type="submission" date="2025-08" db="UniProtKB">
        <authorList>
            <consortium name="Ensembl"/>
        </authorList>
    </citation>
    <scope>IDENTIFICATION</scope>
</reference>
<dbReference type="GO" id="GO:0006515">
    <property type="term" value="P:protein quality control for misfolded or incompletely synthesized proteins"/>
    <property type="evidence" value="ECO:0007669"/>
    <property type="project" value="TreeGrafter"/>
</dbReference>
<accession>A0A673WVC1</accession>
<dbReference type="FunFam" id="1.10.8.60:FF:000001">
    <property type="entry name" value="ATP-dependent zinc metalloprotease FtsH"/>
    <property type="match status" value="1"/>
</dbReference>
<dbReference type="PROSITE" id="PS00674">
    <property type="entry name" value="AAA"/>
    <property type="match status" value="1"/>
</dbReference>
<keyword evidence="14" id="KW-0496">Mitochondrion</keyword>
<dbReference type="GO" id="GO:0005743">
    <property type="term" value="C:mitochondrial inner membrane"/>
    <property type="evidence" value="ECO:0007669"/>
    <property type="project" value="TreeGrafter"/>
</dbReference>
<dbReference type="HAMAP" id="MF_01458">
    <property type="entry name" value="FtsH"/>
    <property type="match status" value="1"/>
</dbReference>
<evidence type="ECO:0000256" key="18">
    <source>
        <dbReference type="ARBA" id="ARBA00078792"/>
    </source>
</evidence>
<dbReference type="GO" id="GO:0046872">
    <property type="term" value="F:metal ion binding"/>
    <property type="evidence" value="ECO:0007669"/>
    <property type="project" value="UniProtKB-KW"/>
</dbReference>
<keyword evidence="6" id="KW-0812">Transmembrane</keyword>
<dbReference type="InterPro" id="IPR003959">
    <property type="entry name" value="ATPase_AAA_core"/>
</dbReference>
<feature type="chain" id="PRO_5025339518" description="ATP-dependent zinc metalloprotease YME1L1" evidence="21">
    <location>
        <begin position="21"/>
        <end position="644"/>
    </location>
</feature>
<dbReference type="Pfam" id="PF01434">
    <property type="entry name" value="Peptidase_M41"/>
    <property type="match status" value="1"/>
</dbReference>
<evidence type="ECO:0000256" key="9">
    <source>
        <dbReference type="ARBA" id="ARBA00022801"/>
    </source>
</evidence>
<dbReference type="SUPFAM" id="SSF140990">
    <property type="entry name" value="FtsH protease domain-like"/>
    <property type="match status" value="1"/>
</dbReference>
<name>A0A673WVC1_SALTR</name>
<evidence type="ECO:0000256" key="6">
    <source>
        <dbReference type="ARBA" id="ARBA00022692"/>
    </source>
</evidence>
<keyword evidence="5" id="KW-0645">Protease</keyword>
<evidence type="ECO:0000256" key="1">
    <source>
        <dbReference type="ARBA" id="ARBA00001947"/>
    </source>
</evidence>
<comment type="cofactor">
    <cofactor evidence="1">
        <name>Zn(2+)</name>
        <dbReference type="ChEBI" id="CHEBI:29105"/>
    </cofactor>
</comment>
<evidence type="ECO:0000259" key="22">
    <source>
        <dbReference type="SMART" id="SM00382"/>
    </source>
</evidence>
<evidence type="ECO:0000256" key="7">
    <source>
        <dbReference type="ARBA" id="ARBA00022723"/>
    </source>
</evidence>
<keyword evidence="21" id="KW-0732">Signal</keyword>
<dbReference type="InterPro" id="IPR041569">
    <property type="entry name" value="AAA_lid_3"/>
</dbReference>
<dbReference type="SMART" id="SM00382">
    <property type="entry name" value="AAA"/>
    <property type="match status" value="1"/>
</dbReference>
<evidence type="ECO:0000256" key="13">
    <source>
        <dbReference type="ARBA" id="ARBA00023049"/>
    </source>
</evidence>
<dbReference type="FunFam" id="3.40.50.300:FF:000195">
    <property type="entry name" value="ATP-dependent zinc metalloprotease FTSH 11"/>
    <property type="match status" value="1"/>
</dbReference>
<dbReference type="Gene3D" id="1.10.8.60">
    <property type="match status" value="1"/>
</dbReference>
<dbReference type="FunFam" id="1.20.58.760:FF:000002">
    <property type="entry name" value="ATP-dependent zinc metalloprotease FtsH"/>
    <property type="match status" value="1"/>
</dbReference>
<evidence type="ECO:0000256" key="3">
    <source>
        <dbReference type="ARBA" id="ARBA00010044"/>
    </source>
</evidence>
<evidence type="ECO:0000256" key="4">
    <source>
        <dbReference type="ARBA" id="ARBA00010550"/>
    </source>
</evidence>
<evidence type="ECO:0000256" key="17">
    <source>
        <dbReference type="ARBA" id="ARBA00072035"/>
    </source>
</evidence>
<evidence type="ECO:0000256" key="19">
    <source>
        <dbReference type="ARBA" id="ARBA00078852"/>
    </source>
</evidence>
<keyword evidence="12" id="KW-1133">Transmembrane helix</keyword>